<evidence type="ECO:0000313" key="2">
    <source>
        <dbReference type="Proteomes" id="UP001559623"/>
    </source>
</evidence>
<organism evidence="1 2">
    <name type="scientific">Selenomonas sputigena</name>
    <dbReference type="NCBI Taxonomy" id="69823"/>
    <lineage>
        <taxon>Bacteria</taxon>
        <taxon>Bacillati</taxon>
        <taxon>Bacillota</taxon>
        <taxon>Negativicutes</taxon>
        <taxon>Selenomonadales</taxon>
        <taxon>Selenomonadaceae</taxon>
        <taxon>Selenomonas</taxon>
    </lineage>
</organism>
<sequence length="401" mass="44939">MHRARVSTVEGKKALSEGKWLTVIGNRSVHSGDWVWTDGRCIYGHESAGGSAPVLAKRGESGVPIYVGGWHCIYQRGELRRLSGLPAVSYRGLLYLGAHAAHLLPHPYPRGKRQLLDADMDAYGNIFTLTGVYWVEDDLGIWPGALGAVRAEKNGEEIASHDLRPYYEMFKLPHYTSIITGGGHIDCEGNWGFYLEIDASTDGGYNGRKPGREMTNTVYYVNAASAHPLFYEYARLNENGFLRKIEKFTGARGKKFPIHDGYYYMWNRYAPVSANVLSRPERIILTIFTPAGNKVVTGCFRLGTRFTILRIGDGQYLLGVHSVTTQTLSMSTTGEDQVPEVYPPEWGWDVVHPFENGLYLCKDGVLQKLAEGDCDTFRFRRVRDVQTWEKTLKNAIQGGKT</sequence>
<dbReference type="EMBL" id="JARVLH010000003">
    <property type="protein sequence ID" value="MEX5285344.1"/>
    <property type="molecule type" value="Genomic_DNA"/>
</dbReference>
<dbReference type="RefSeq" id="WP_368847070.1">
    <property type="nucleotide sequence ID" value="NZ_CP194411.1"/>
</dbReference>
<gene>
    <name evidence="1" type="ORF">QCO44_06795</name>
</gene>
<keyword evidence="2" id="KW-1185">Reference proteome</keyword>
<comment type="caution">
    <text evidence="1">The sequence shown here is derived from an EMBL/GenBank/DDBJ whole genome shotgun (WGS) entry which is preliminary data.</text>
</comment>
<accession>A0ABV3X583</accession>
<proteinExistence type="predicted"/>
<reference evidence="1 2" key="1">
    <citation type="submission" date="2023-04" db="EMBL/GenBank/DDBJ databases">
        <title>Genome Sequence of Selenomonas sputigena ATCC 33150.</title>
        <authorList>
            <person name="Miller D.P."/>
            <person name="Anvari S."/>
            <person name="Polson S.W."/>
            <person name="Macdonald M."/>
            <person name="Mcdowell J.V."/>
        </authorList>
    </citation>
    <scope>NUCLEOTIDE SEQUENCE [LARGE SCALE GENOMIC DNA]</scope>
    <source>
        <strain evidence="1 2">ATCC 33150</strain>
    </source>
</reference>
<evidence type="ECO:0000313" key="1">
    <source>
        <dbReference type="EMBL" id="MEX5285344.1"/>
    </source>
</evidence>
<name>A0ABV3X583_9FIRM</name>
<protein>
    <submittedName>
        <fullName evidence="1">Uncharacterized protein</fullName>
    </submittedName>
</protein>
<dbReference type="Proteomes" id="UP001559623">
    <property type="component" value="Unassembled WGS sequence"/>
</dbReference>